<evidence type="ECO:0000256" key="1">
    <source>
        <dbReference type="ARBA" id="ARBA00010394"/>
    </source>
</evidence>
<dbReference type="Gene3D" id="1.25.10.10">
    <property type="entry name" value="Leucine-rich Repeat Variant"/>
    <property type="match status" value="2"/>
</dbReference>
<proteinExistence type="inferred from homology"/>
<dbReference type="WBParaSite" id="PDA_v2.g14233.t1">
    <property type="protein sequence ID" value="PDA_v2.g14233.t1"/>
    <property type="gene ID" value="PDA_v2.g14233"/>
</dbReference>
<dbReference type="GO" id="GO:0015031">
    <property type="term" value="P:protein transport"/>
    <property type="evidence" value="ECO:0007669"/>
    <property type="project" value="UniProtKB-KW"/>
</dbReference>
<keyword evidence="4" id="KW-1185">Reference proteome</keyword>
<evidence type="ECO:0000313" key="4">
    <source>
        <dbReference type="Proteomes" id="UP000887578"/>
    </source>
</evidence>
<keyword evidence="2" id="KW-0813">Transport</keyword>
<accession>A0A914P9M8</accession>
<evidence type="ECO:0000256" key="2">
    <source>
        <dbReference type="ARBA" id="ARBA00022448"/>
    </source>
</evidence>
<dbReference type="AlphaFoldDB" id="A0A914P9M8"/>
<dbReference type="Proteomes" id="UP000887578">
    <property type="component" value="Unplaced"/>
</dbReference>
<dbReference type="InterPro" id="IPR016024">
    <property type="entry name" value="ARM-type_fold"/>
</dbReference>
<dbReference type="Pfam" id="PF00514">
    <property type="entry name" value="Arm"/>
    <property type="match status" value="2"/>
</dbReference>
<keyword evidence="3" id="KW-0653">Protein transport</keyword>
<dbReference type="InterPro" id="IPR011989">
    <property type="entry name" value="ARM-like"/>
</dbReference>
<dbReference type="PANTHER" id="PTHR23316">
    <property type="entry name" value="IMPORTIN ALPHA"/>
    <property type="match status" value="1"/>
</dbReference>
<name>A0A914P9M8_9BILA</name>
<dbReference type="InterPro" id="IPR000225">
    <property type="entry name" value="Armadillo"/>
</dbReference>
<dbReference type="SMART" id="SM00185">
    <property type="entry name" value="ARM"/>
    <property type="match status" value="5"/>
</dbReference>
<evidence type="ECO:0000313" key="5">
    <source>
        <dbReference type="WBParaSite" id="PDA_v2.g14233.t1"/>
    </source>
</evidence>
<dbReference type="SUPFAM" id="SSF48371">
    <property type="entry name" value="ARM repeat"/>
    <property type="match status" value="1"/>
</dbReference>
<evidence type="ECO:0000256" key="3">
    <source>
        <dbReference type="ARBA" id="ARBA00022927"/>
    </source>
</evidence>
<comment type="similarity">
    <text evidence="1">Belongs to the importin alpha family.</text>
</comment>
<sequence length="362" mass="40708">MDESMLFNEDCTNLEDDENVMASHFHKRFLRKKQKLNNGQLVIAGEPLDFGEIAKTHGLANLSLTDKINNAKSTDLTEKLQGIVHIRNLVSANIKIENDMDEIMSILTESLDAQNLEIQYESSWALMNIVANKKSEQIQALFTPKVIIALIKLFDSTSDVNVANQVLLAIGNVIAASLHLLANIACGNDELTYSIIKYGTLEHLGEFLTGSNKEFKREAAWMLSNILAGTKKQIDAVFKAGLVEPLIELLKSDVEKIQECEKAVWAITNIPLCGAKHHVFQLLDMDIIPPFCQCLTASRPYIIESTLEGIKMILEQCQERKEEVRQKLIKCGAVENIKRLEKEGNKRAQEHARKIISEYFTN</sequence>
<organism evidence="4 5">
    <name type="scientific">Panagrolaimus davidi</name>
    <dbReference type="NCBI Taxonomy" id="227884"/>
    <lineage>
        <taxon>Eukaryota</taxon>
        <taxon>Metazoa</taxon>
        <taxon>Ecdysozoa</taxon>
        <taxon>Nematoda</taxon>
        <taxon>Chromadorea</taxon>
        <taxon>Rhabditida</taxon>
        <taxon>Tylenchina</taxon>
        <taxon>Panagrolaimomorpha</taxon>
        <taxon>Panagrolaimoidea</taxon>
        <taxon>Panagrolaimidae</taxon>
        <taxon>Panagrolaimus</taxon>
    </lineage>
</organism>
<reference evidence="5" key="1">
    <citation type="submission" date="2022-11" db="UniProtKB">
        <authorList>
            <consortium name="WormBaseParasite"/>
        </authorList>
    </citation>
    <scope>IDENTIFICATION</scope>
</reference>
<protein>
    <submittedName>
        <fullName evidence="5">Uncharacterized protein</fullName>
    </submittedName>
</protein>